<comment type="similarity">
    <text evidence="3">Belongs to the TRAFAC class translation factor GTPase superfamily. Classic translation factor GTPase family. BipA subfamily.</text>
</comment>
<dbReference type="EMBL" id="JAFIDN010000009">
    <property type="protein sequence ID" value="MBP3193222.1"/>
    <property type="molecule type" value="Genomic_DNA"/>
</dbReference>
<feature type="binding site" evidence="3">
    <location>
        <begin position="15"/>
        <end position="20"/>
    </location>
    <ligand>
        <name>GTP</name>
        <dbReference type="ChEBI" id="CHEBI:37565"/>
    </ligand>
</feature>
<dbReference type="InterPro" id="IPR047041">
    <property type="entry name" value="BipA_GTP-bd_dom"/>
</dbReference>
<dbReference type="Pfam" id="PF03144">
    <property type="entry name" value="GTP_EFTU_D2"/>
    <property type="match status" value="1"/>
</dbReference>
<dbReference type="CDD" id="cd03710">
    <property type="entry name" value="BipA_TypA_C"/>
    <property type="match status" value="1"/>
</dbReference>
<dbReference type="InterPro" id="IPR000640">
    <property type="entry name" value="EFG_V-like"/>
</dbReference>
<dbReference type="Pfam" id="PF00679">
    <property type="entry name" value="EFG_C"/>
    <property type="match status" value="1"/>
</dbReference>
<dbReference type="InterPro" id="IPR048876">
    <property type="entry name" value="BipA_C"/>
</dbReference>
<dbReference type="CDD" id="cd16263">
    <property type="entry name" value="BipA_III"/>
    <property type="match status" value="1"/>
</dbReference>
<dbReference type="GO" id="GO:0003924">
    <property type="term" value="F:GTPase activity"/>
    <property type="evidence" value="ECO:0007669"/>
    <property type="project" value="UniProtKB-UniRule"/>
</dbReference>
<dbReference type="InterPro" id="IPR031157">
    <property type="entry name" value="G_TR_CS"/>
</dbReference>
<dbReference type="GO" id="GO:0010467">
    <property type="term" value="P:gene expression"/>
    <property type="evidence" value="ECO:0007669"/>
    <property type="project" value="UniProtKB-ARBA"/>
</dbReference>
<proteinExistence type="inferred from homology"/>
<dbReference type="GO" id="GO:0005829">
    <property type="term" value="C:cytosol"/>
    <property type="evidence" value="ECO:0007669"/>
    <property type="project" value="TreeGrafter"/>
</dbReference>
<dbReference type="GO" id="GO:0019843">
    <property type="term" value="F:rRNA binding"/>
    <property type="evidence" value="ECO:0007669"/>
    <property type="project" value="UniProtKB-KW"/>
</dbReference>
<keyword evidence="6" id="KW-1185">Reference proteome</keyword>
<comment type="catalytic activity">
    <reaction evidence="2 3">
        <text>GTP + H2O = GDP + phosphate + H(+)</text>
        <dbReference type="Rhea" id="RHEA:19669"/>
        <dbReference type="ChEBI" id="CHEBI:15377"/>
        <dbReference type="ChEBI" id="CHEBI:15378"/>
        <dbReference type="ChEBI" id="CHEBI:37565"/>
        <dbReference type="ChEBI" id="CHEBI:43474"/>
        <dbReference type="ChEBI" id="CHEBI:58189"/>
    </reaction>
</comment>
<name>A0A8J7RKZ3_9BACT</name>
<dbReference type="SUPFAM" id="SSF50447">
    <property type="entry name" value="Translation proteins"/>
    <property type="match status" value="1"/>
</dbReference>
<dbReference type="InterPro" id="IPR027417">
    <property type="entry name" value="P-loop_NTPase"/>
</dbReference>
<feature type="domain" description="Tr-type G" evidence="4">
    <location>
        <begin position="3"/>
        <end position="198"/>
    </location>
</feature>
<dbReference type="InterPro" id="IPR000795">
    <property type="entry name" value="T_Tr_GTP-bd_dom"/>
</dbReference>
<dbReference type="SMART" id="SM00838">
    <property type="entry name" value="EFG_C"/>
    <property type="match status" value="1"/>
</dbReference>
<comment type="function">
    <text evidence="3">A 50S ribosomal subunit assembly protein with GTPase activity, required for 50S subunit assembly at low temperatures, may also play a role in translation. Binds GTP and analogs. Binds the 70S ribosome between the 30S and 50S subunits, in a similar position as ribosome-bound EF-G; it contacts a number of ribosomal proteins, both rRNAs and the A-site tRNA.</text>
</comment>
<dbReference type="GO" id="GO:0005525">
    <property type="term" value="F:GTP binding"/>
    <property type="evidence" value="ECO:0007669"/>
    <property type="project" value="UniProtKB-UniRule"/>
</dbReference>
<dbReference type="RefSeq" id="WP_210512662.1">
    <property type="nucleotide sequence ID" value="NZ_JAFIDN010000009.1"/>
</dbReference>
<dbReference type="GO" id="GO:0009409">
    <property type="term" value="P:response to cold"/>
    <property type="evidence" value="ECO:0007669"/>
    <property type="project" value="UniProtKB-ARBA"/>
</dbReference>
<dbReference type="CDD" id="cd03691">
    <property type="entry name" value="BipA_TypA_II"/>
    <property type="match status" value="1"/>
</dbReference>
<keyword evidence="1 3" id="KW-0342">GTP-binding</keyword>
<dbReference type="GO" id="GO:0043022">
    <property type="term" value="F:ribosome binding"/>
    <property type="evidence" value="ECO:0007669"/>
    <property type="project" value="UniProtKB-UniRule"/>
</dbReference>
<evidence type="ECO:0000256" key="1">
    <source>
        <dbReference type="ARBA" id="ARBA00023134"/>
    </source>
</evidence>
<dbReference type="InterPro" id="IPR004161">
    <property type="entry name" value="EFTu-like_2"/>
</dbReference>
<dbReference type="GO" id="GO:0000049">
    <property type="term" value="F:tRNA binding"/>
    <property type="evidence" value="ECO:0007669"/>
    <property type="project" value="UniProtKB-KW"/>
</dbReference>
<evidence type="ECO:0000256" key="2">
    <source>
        <dbReference type="ARBA" id="ARBA00048548"/>
    </source>
</evidence>
<dbReference type="PANTHER" id="PTHR42908:SF8">
    <property type="entry name" value="TR-TYPE G DOMAIN-CONTAINING PROTEIN"/>
    <property type="match status" value="1"/>
</dbReference>
<dbReference type="GO" id="GO:1990904">
    <property type="term" value="C:ribonucleoprotein complex"/>
    <property type="evidence" value="ECO:0007669"/>
    <property type="project" value="TreeGrafter"/>
</dbReference>
<dbReference type="FunFam" id="2.40.50.250:FF:000001">
    <property type="entry name" value="GTP-binding protein TypA"/>
    <property type="match status" value="1"/>
</dbReference>
<dbReference type="EC" id="3.6.5.-" evidence="3"/>
<dbReference type="FunFam" id="3.30.70.870:FF:000003">
    <property type="entry name" value="GTP-binding protein TypA"/>
    <property type="match status" value="1"/>
</dbReference>
<comment type="subcellular location">
    <subcellularLocation>
        <location evidence="3">Cytoplasm</location>
    </subcellularLocation>
    <text evidence="3">Binds to ribosomes.</text>
</comment>
<dbReference type="Pfam" id="PF00009">
    <property type="entry name" value="GTP_EFTU"/>
    <property type="match status" value="1"/>
</dbReference>
<protein>
    <recommendedName>
        <fullName evidence="3">Large ribosomal subunit assembly factor BipA</fullName>
        <ecNumber evidence="3">3.6.5.-</ecNumber>
    </recommendedName>
    <alternativeName>
        <fullName evidence="3">GTP-binding protein BipA</fullName>
    </alternativeName>
</protein>
<dbReference type="CDD" id="cd01891">
    <property type="entry name" value="TypA_BipA"/>
    <property type="match status" value="1"/>
</dbReference>
<dbReference type="Pfam" id="PF21018">
    <property type="entry name" value="BipA_C"/>
    <property type="match status" value="1"/>
</dbReference>
<dbReference type="Gene3D" id="2.40.50.250">
    <property type="entry name" value="bipa protein"/>
    <property type="match status" value="1"/>
</dbReference>
<dbReference type="InterPro" id="IPR042116">
    <property type="entry name" value="TypA/BipA_C"/>
</dbReference>
<reference evidence="5" key="1">
    <citation type="submission" date="2021-02" db="EMBL/GenBank/DDBJ databases">
        <title>Natronogracilivirga saccharolytica gen. nov. sp. nov. a new anaerobic, haloalkiliphilic carbohydrate-fermenting bacterium from soda lake and proposing of Cyclonatronumiaceae fam. nov. in the phylum Balneolaeota.</title>
        <authorList>
            <person name="Zhilina T.N."/>
            <person name="Sorokin D.Y."/>
            <person name="Zavarzina D.G."/>
            <person name="Toshchakov S.V."/>
            <person name="Kublanov I.V."/>
        </authorList>
    </citation>
    <scope>NUCLEOTIDE SEQUENCE</scope>
    <source>
        <strain evidence="5">Z-1702</strain>
    </source>
</reference>
<keyword evidence="3" id="KW-0963">Cytoplasm</keyword>
<comment type="caution">
    <text evidence="5">The sequence shown here is derived from an EMBL/GenBank/DDBJ whole genome shotgun (WGS) entry which is preliminary data.</text>
</comment>
<dbReference type="InterPro" id="IPR035647">
    <property type="entry name" value="EFG_III/V"/>
</dbReference>
<dbReference type="NCBIfam" id="TIGR01394">
    <property type="entry name" value="TypA_BipA"/>
    <property type="match status" value="1"/>
</dbReference>
<dbReference type="Gene3D" id="2.40.30.10">
    <property type="entry name" value="Translation factors"/>
    <property type="match status" value="1"/>
</dbReference>
<sequence length="600" mass="67745">MQQPIRNIAIIAHVDHGKTTLVDHMLRQSGTFRENQEVAERVMDSNALERERGITIMAKNTAVKWHGTKINIVDTPGHADFGGEVERILKMVNGVILLVDAAEGPLPQTRFVLRKSLALGYRPIVVINKIDRHDARPDEVVNEVFDLFVSLEATDEQLDFPVLYAVGLQGFAREELSDANEDLSPLFDVIIRHVPEPERPVEKPFKMLVSNIEWNDYVGRIAIGRVEQGTIEKNQPIILLDRNGQVKEKSRITKLYTYAGLEKVPVDKGEAGDVIALAGYENTNIGDSLTSEEDPTPVAYYDIDKPTIAMYFRVNDSPFAGREGKYVTSNMLKDRLMREIRTNVSLKVEPTENPDIFKVSGRGELQLSILIETMRREGYEFAVSRPEVLMQEIDGVLQEPVEEVIITVEEEYSSRVIEILMNRKGTMTSMSGELDMTRLEFRVPSRGLIGFRSDVMTETRGTAMIHQQFDGYEPFKGDITGRNNGVLIALEHGSVTHYALEGLQDRGQFIIEPGDSVYMGQVVGLNNRSDDMIVNVVKKKNLTNHRASQSSDAVKLSTAKKLSLEQFIETIEDDELIEVTPHSLRIRKKYLDPHERKRNS</sequence>
<keyword evidence="3" id="KW-0699">rRNA-binding</keyword>
<dbReference type="InterPro" id="IPR047043">
    <property type="entry name" value="BipA_III"/>
</dbReference>
<evidence type="ECO:0000313" key="6">
    <source>
        <dbReference type="Proteomes" id="UP000673975"/>
    </source>
</evidence>
<dbReference type="AlphaFoldDB" id="A0A8J7RKZ3"/>
<dbReference type="HAMAP" id="MF_00849">
    <property type="entry name" value="BipA"/>
    <property type="match status" value="1"/>
</dbReference>
<dbReference type="Gene3D" id="3.40.50.300">
    <property type="entry name" value="P-loop containing nucleotide triphosphate hydrolases"/>
    <property type="match status" value="1"/>
</dbReference>
<dbReference type="PROSITE" id="PS00301">
    <property type="entry name" value="G_TR_1"/>
    <property type="match status" value="1"/>
</dbReference>
<keyword evidence="3" id="KW-0378">Hydrolase</keyword>
<comment type="subunit">
    <text evidence="3">Monomer.</text>
</comment>
<dbReference type="PRINTS" id="PR00315">
    <property type="entry name" value="ELONGATNFCT"/>
</dbReference>
<dbReference type="SUPFAM" id="SSF54980">
    <property type="entry name" value="EF-G C-terminal domain-like"/>
    <property type="match status" value="2"/>
</dbReference>
<keyword evidence="3" id="KW-0690">Ribosome biogenesis</keyword>
<dbReference type="Gene3D" id="3.30.70.870">
    <property type="entry name" value="Elongation Factor G (Translational Gtpase), domain 3"/>
    <property type="match status" value="1"/>
</dbReference>
<dbReference type="FunFam" id="3.40.50.300:FF:000055">
    <property type="entry name" value="GTP-binding protein TypA"/>
    <property type="match status" value="1"/>
</dbReference>
<dbReference type="Proteomes" id="UP000673975">
    <property type="component" value="Unassembled WGS sequence"/>
</dbReference>
<evidence type="ECO:0000256" key="3">
    <source>
        <dbReference type="HAMAP-Rule" id="MF_00849"/>
    </source>
</evidence>
<dbReference type="FunFam" id="2.40.30.10:FF:000016">
    <property type="entry name" value="GTP-binding protein TypA"/>
    <property type="match status" value="1"/>
</dbReference>
<dbReference type="InterPro" id="IPR047042">
    <property type="entry name" value="BipA_II"/>
</dbReference>
<dbReference type="FunFam" id="3.30.70.240:FF:000002">
    <property type="entry name" value="GTP-binding protein TypA"/>
    <property type="match status" value="1"/>
</dbReference>
<dbReference type="PANTHER" id="PTHR42908">
    <property type="entry name" value="TRANSLATION ELONGATION FACTOR-RELATED"/>
    <property type="match status" value="1"/>
</dbReference>
<dbReference type="InterPro" id="IPR005225">
    <property type="entry name" value="Small_GTP-bd"/>
</dbReference>
<dbReference type="NCBIfam" id="TIGR00231">
    <property type="entry name" value="small_GTP"/>
    <property type="match status" value="1"/>
</dbReference>
<evidence type="ECO:0000259" key="4">
    <source>
        <dbReference type="PROSITE" id="PS51722"/>
    </source>
</evidence>
<dbReference type="InterPro" id="IPR006298">
    <property type="entry name" value="BipA"/>
</dbReference>
<keyword evidence="3" id="KW-0820">tRNA-binding</keyword>
<dbReference type="Gene3D" id="3.30.70.240">
    <property type="match status" value="1"/>
</dbReference>
<evidence type="ECO:0000313" key="5">
    <source>
        <dbReference type="EMBL" id="MBP3193222.1"/>
    </source>
</evidence>
<dbReference type="PROSITE" id="PS51722">
    <property type="entry name" value="G_TR_2"/>
    <property type="match status" value="1"/>
</dbReference>
<dbReference type="InterPro" id="IPR035651">
    <property type="entry name" value="BipA_V"/>
</dbReference>
<organism evidence="5 6">
    <name type="scientific">Natronogracilivirga saccharolytica</name>
    <dbReference type="NCBI Taxonomy" id="2812953"/>
    <lineage>
        <taxon>Bacteria</taxon>
        <taxon>Pseudomonadati</taxon>
        <taxon>Balneolota</taxon>
        <taxon>Balneolia</taxon>
        <taxon>Balneolales</taxon>
        <taxon>Cyclonatronaceae</taxon>
        <taxon>Natronogracilivirga</taxon>
    </lineage>
</organism>
<accession>A0A8J7RKZ3</accession>
<dbReference type="GO" id="GO:0000027">
    <property type="term" value="P:ribosomal large subunit assembly"/>
    <property type="evidence" value="ECO:0007669"/>
    <property type="project" value="UniProtKB-UniRule"/>
</dbReference>
<keyword evidence="3" id="KW-0694">RNA-binding</keyword>
<dbReference type="SUPFAM" id="SSF52540">
    <property type="entry name" value="P-loop containing nucleoside triphosphate hydrolases"/>
    <property type="match status" value="1"/>
</dbReference>
<keyword evidence="3" id="KW-0547">Nucleotide-binding</keyword>
<dbReference type="InterPro" id="IPR009000">
    <property type="entry name" value="Transl_B-barrel_sf"/>
</dbReference>
<feature type="binding site" evidence="3">
    <location>
        <begin position="128"/>
        <end position="131"/>
    </location>
    <ligand>
        <name>GTP</name>
        <dbReference type="ChEBI" id="CHEBI:37565"/>
    </ligand>
</feature>
<gene>
    <name evidence="5" type="primary">typA</name>
    <name evidence="3" type="synonym">bipA</name>
    <name evidence="5" type="ORF">NATSA_11145</name>
</gene>